<dbReference type="SUPFAM" id="SSF51730">
    <property type="entry name" value="FAD-linked oxidoreductase"/>
    <property type="match status" value="1"/>
</dbReference>
<keyword evidence="6 12" id="KW-0274">FAD</keyword>
<keyword evidence="4" id="KW-0028">Amino-acid biosynthesis</keyword>
<evidence type="ECO:0000256" key="10">
    <source>
        <dbReference type="ARBA" id="ARBA00034478"/>
    </source>
</evidence>
<dbReference type="PANTHER" id="PTHR45754">
    <property type="entry name" value="METHYLENETETRAHYDROFOLATE REDUCTASE"/>
    <property type="match status" value="1"/>
</dbReference>
<dbReference type="Proteomes" id="UP001147653">
    <property type="component" value="Unassembled WGS sequence"/>
</dbReference>
<keyword evidence="7 12" id="KW-0560">Oxidoreductase</keyword>
<dbReference type="GO" id="GO:0035999">
    <property type="term" value="P:tetrahydrofolate interconversion"/>
    <property type="evidence" value="ECO:0007669"/>
    <property type="project" value="TreeGrafter"/>
</dbReference>
<dbReference type="GO" id="GO:0106312">
    <property type="term" value="F:methylenetetrahydrofolate reductase (NADH) activity"/>
    <property type="evidence" value="ECO:0007669"/>
    <property type="project" value="UniProtKB-EC"/>
</dbReference>
<dbReference type="RefSeq" id="WP_270023246.1">
    <property type="nucleotide sequence ID" value="NZ_JAPDDP010000002.1"/>
</dbReference>
<dbReference type="PANTHER" id="PTHR45754:SF3">
    <property type="entry name" value="METHYLENETETRAHYDROFOLATE REDUCTASE (NADPH)"/>
    <property type="match status" value="1"/>
</dbReference>
<dbReference type="GO" id="GO:0009086">
    <property type="term" value="P:methionine biosynthetic process"/>
    <property type="evidence" value="ECO:0007669"/>
    <property type="project" value="UniProtKB-KW"/>
</dbReference>
<evidence type="ECO:0000256" key="9">
    <source>
        <dbReference type="ARBA" id="ARBA00023167"/>
    </source>
</evidence>
<evidence type="ECO:0000313" key="14">
    <source>
        <dbReference type="Proteomes" id="UP001147653"/>
    </source>
</evidence>
<keyword evidence="14" id="KW-1185">Reference proteome</keyword>
<dbReference type="Pfam" id="PF02219">
    <property type="entry name" value="MTHFR"/>
    <property type="match status" value="1"/>
</dbReference>
<dbReference type="InterPro" id="IPR004620">
    <property type="entry name" value="MTHF_reductase_bac"/>
</dbReference>
<comment type="pathway">
    <text evidence="10">Amino-acid biosynthesis; L-methionine biosynthesis via de novo pathway.</text>
</comment>
<reference evidence="13" key="1">
    <citation type="submission" date="2022-10" db="EMBL/GenBank/DDBJ databases">
        <title>The WGS of Solirubrobacter phytolaccae KCTC 29190.</title>
        <authorList>
            <person name="Jiang Z."/>
        </authorList>
    </citation>
    <scope>NUCLEOTIDE SEQUENCE</scope>
    <source>
        <strain evidence="13">KCTC 29190</strain>
    </source>
</reference>
<keyword evidence="8" id="KW-0520">NAD</keyword>
<evidence type="ECO:0000256" key="11">
    <source>
        <dbReference type="ARBA" id="ARBA00048628"/>
    </source>
</evidence>
<evidence type="ECO:0000256" key="4">
    <source>
        <dbReference type="ARBA" id="ARBA00022605"/>
    </source>
</evidence>
<name>A0A9X3N3M1_9ACTN</name>
<gene>
    <name evidence="13" type="primary">metF</name>
    <name evidence="13" type="ORF">OJ997_01635</name>
</gene>
<accession>A0A9X3N3M1</accession>
<dbReference type="EC" id="1.5.1.54" evidence="12"/>
<comment type="cofactor">
    <cofactor evidence="1 12">
        <name>FAD</name>
        <dbReference type="ChEBI" id="CHEBI:57692"/>
    </cofactor>
</comment>
<protein>
    <recommendedName>
        <fullName evidence="12">Methylenetetrahydrofolate reductase</fullName>
        <ecNumber evidence="12">1.5.1.54</ecNumber>
    </recommendedName>
</protein>
<dbReference type="NCBIfam" id="TIGR00676">
    <property type="entry name" value="fadh2"/>
    <property type="match status" value="1"/>
</dbReference>
<organism evidence="13 14">
    <name type="scientific">Solirubrobacter phytolaccae</name>
    <dbReference type="NCBI Taxonomy" id="1404360"/>
    <lineage>
        <taxon>Bacteria</taxon>
        <taxon>Bacillati</taxon>
        <taxon>Actinomycetota</taxon>
        <taxon>Thermoleophilia</taxon>
        <taxon>Solirubrobacterales</taxon>
        <taxon>Solirubrobacteraceae</taxon>
        <taxon>Solirubrobacter</taxon>
    </lineage>
</organism>
<evidence type="ECO:0000313" key="13">
    <source>
        <dbReference type="EMBL" id="MDA0178979.1"/>
    </source>
</evidence>
<evidence type="ECO:0000256" key="6">
    <source>
        <dbReference type="ARBA" id="ARBA00022827"/>
    </source>
</evidence>
<dbReference type="Gene3D" id="3.20.20.220">
    <property type="match status" value="1"/>
</dbReference>
<dbReference type="InterPro" id="IPR003171">
    <property type="entry name" value="Mehydrof_redctse-like"/>
</dbReference>
<sequence length="302" mass="32815">MRIDERIASGTEPAFSFEFFPPKTDDGEANLEVALGELARLDPTFVSVTYGAGGTPAERGKTIDIVSRIKANHGLEAMAHFTCVGASVDELRGVLDRMRDAGIENVLALRGDPPAGVDAKEWQAADGGLRYSRELIELIRADYDFAIGAACFPEVHLAAESAESDLQYTREKVEAGARFLVTQLFFDNELYYDFVARAREAGIDVPIIPGIMPITNVNQVKRFTEMCGASIPPGLLRELELRSDQPDAVADFGVAYATMQCADLLANGAPGIHFYTLNRSPSTRAILSALRCLAPWRKAVSA</sequence>
<evidence type="ECO:0000256" key="2">
    <source>
        <dbReference type="ARBA" id="ARBA00004777"/>
    </source>
</evidence>
<evidence type="ECO:0000256" key="8">
    <source>
        <dbReference type="ARBA" id="ARBA00023027"/>
    </source>
</evidence>
<evidence type="ECO:0000256" key="7">
    <source>
        <dbReference type="ARBA" id="ARBA00023002"/>
    </source>
</evidence>
<dbReference type="CDD" id="cd00537">
    <property type="entry name" value="MTHFR"/>
    <property type="match status" value="1"/>
</dbReference>
<comment type="caution">
    <text evidence="13">The sequence shown here is derived from an EMBL/GenBank/DDBJ whole genome shotgun (WGS) entry which is preliminary data.</text>
</comment>
<dbReference type="EMBL" id="JAPDDP010000002">
    <property type="protein sequence ID" value="MDA0178979.1"/>
    <property type="molecule type" value="Genomic_DNA"/>
</dbReference>
<evidence type="ECO:0000256" key="1">
    <source>
        <dbReference type="ARBA" id="ARBA00001974"/>
    </source>
</evidence>
<dbReference type="GO" id="GO:0005829">
    <property type="term" value="C:cytosol"/>
    <property type="evidence" value="ECO:0007669"/>
    <property type="project" value="InterPro"/>
</dbReference>
<dbReference type="AlphaFoldDB" id="A0A9X3N3M1"/>
<proteinExistence type="inferred from homology"/>
<evidence type="ECO:0000256" key="12">
    <source>
        <dbReference type="RuleBase" id="RU003862"/>
    </source>
</evidence>
<evidence type="ECO:0000256" key="3">
    <source>
        <dbReference type="ARBA" id="ARBA00006743"/>
    </source>
</evidence>
<comment type="catalytic activity">
    <reaction evidence="11">
        <text>(6S)-5-methyl-5,6,7,8-tetrahydrofolate + NAD(+) = (6R)-5,10-methylene-5,6,7,8-tetrahydrofolate + NADH + H(+)</text>
        <dbReference type="Rhea" id="RHEA:19821"/>
        <dbReference type="ChEBI" id="CHEBI:15378"/>
        <dbReference type="ChEBI" id="CHEBI:15636"/>
        <dbReference type="ChEBI" id="CHEBI:18608"/>
        <dbReference type="ChEBI" id="CHEBI:57540"/>
        <dbReference type="ChEBI" id="CHEBI:57945"/>
        <dbReference type="EC" id="1.5.1.54"/>
    </reaction>
    <physiologicalReaction direction="right-to-left" evidence="11">
        <dbReference type="Rhea" id="RHEA:19823"/>
    </physiologicalReaction>
</comment>
<dbReference type="GO" id="GO:0071949">
    <property type="term" value="F:FAD binding"/>
    <property type="evidence" value="ECO:0007669"/>
    <property type="project" value="TreeGrafter"/>
</dbReference>
<evidence type="ECO:0000256" key="5">
    <source>
        <dbReference type="ARBA" id="ARBA00022630"/>
    </source>
</evidence>
<comment type="similarity">
    <text evidence="3 12">Belongs to the methylenetetrahydrofolate reductase family.</text>
</comment>
<keyword evidence="5 12" id="KW-0285">Flavoprotein</keyword>
<keyword evidence="9" id="KW-0486">Methionine biosynthesis</keyword>
<comment type="pathway">
    <text evidence="2 12">One-carbon metabolism; tetrahydrofolate interconversion.</text>
</comment>
<dbReference type="InterPro" id="IPR029041">
    <property type="entry name" value="FAD-linked_oxidoreductase-like"/>
</dbReference>